<dbReference type="RefSeq" id="WP_012199321.1">
    <property type="nucleotide sequence ID" value="NC_010001.1"/>
</dbReference>
<dbReference type="OrthoDB" id="9776369at2"/>
<dbReference type="STRING" id="357809.Cphy_1289"/>
<dbReference type="KEGG" id="cpy:Cphy_1289"/>
<evidence type="ECO:0000259" key="3">
    <source>
        <dbReference type="PROSITE" id="PS50893"/>
    </source>
</evidence>
<dbReference type="Proteomes" id="UP000000370">
    <property type="component" value="Chromosome"/>
</dbReference>
<dbReference type="GO" id="GO:0016887">
    <property type="term" value="F:ATP hydrolysis activity"/>
    <property type="evidence" value="ECO:0007669"/>
    <property type="project" value="InterPro"/>
</dbReference>
<evidence type="ECO:0000256" key="1">
    <source>
        <dbReference type="ARBA" id="ARBA00022741"/>
    </source>
</evidence>
<evidence type="ECO:0000313" key="5">
    <source>
        <dbReference type="Proteomes" id="UP000000370"/>
    </source>
</evidence>
<dbReference type="GO" id="GO:0005524">
    <property type="term" value="F:ATP binding"/>
    <property type="evidence" value="ECO:0007669"/>
    <property type="project" value="UniProtKB-KW"/>
</dbReference>
<dbReference type="SUPFAM" id="SSF52540">
    <property type="entry name" value="P-loop containing nucleoside triphosphate hydrolases"/>
    <property type="match status" value="1"/>
</dbReference>
<dbReference type="InterPro" id="IPR027417">
    <property type="entry name" value="P-loop_NTPase"/>
</dbReference>
<dbReference type="Gene3D" id="3.40.50.300">
    <property type="entry name" value="P-loop containing nucleotide triphosphate hydrolases"/>
    <property type="match status" value="1"/>
</dbReference>
<name>A9KNR6_LACP7</name>
<dbReference type="InterPro" id="IPR003439">
    <property type="entry name" value="ABC_transporter-like_ATP-bd"/>
</dbReference>
<dbReference type="PANTHER" id="PTHR43582:SF2">
    <property type="entry name" value="LINEARMYCIN RESISTANCE ATP-BINDING PROTEIN LNRL"/>
    <property type="match status" value="1"/>
</dbReference>
<dbReference type="CDD" id="cd00267">
    <property type="entry name" value="ABC_ATPase"/>
    <property type="match status" value="1"/>
</dbReference>
<gene>
    <name evidence="4" type="ordered locus">Cphy_1289</name>
</gene>
<organism evidence="4 5">
    <name type="scientific">Lachnoclostridium phytofermentans (strain ATCC 700394 / DSM 18823 / ISDg)</name>
    <name type="common">Clostridium phytofermentans</name>
    <dbReference type="NCBI Taxonomy" id="357809"/>
    <lineage>
        <taxon>Bacteria</taxon>
        <taxon>Bacillati</taxon>
        <taxon>Bacillota</taxon>
        <taxon>Clostridia</taxon>
        <taxon>Lachnospirales</taxon>
        <taxon>Lachnospiraceae</taxon>
    </lineage>
</organism>
<dbReference type="HOGENOM" id="CLU_000604_1_2_9"/>
<keyword evidence="1" id="KW-0547">Nucleotide-binding</keyword>
<dbReference type="InterPro" id="IPR017871">
    <property type="entry name" value="ABC_transporter-like_CS"/>
</dbReference>
<dbReference type="PROSITE" id="PS50893">
    <property type="entry name" value="ABC_TRANSPORTER_2"/>
    <property type="match status" value="1"/>
</dbReference>
<evidence type="ECO:0000313" key="4">
    <source>
        <dbReference type="EMBL" id="ABX41667.1"/>
    </source>
</evidence>
<keyword evidence="5" id="KW-1185">Reference proteome</keyword>
<keyword evidence="2" id="KW-0067">ATP-binding</keyword>
<protein>
    <submittedName>
        <fullName evidence="4">ABC transporter related</fullName>
    </submittedName>
</protein>
<evidence type="ECO:0000256" key="2">
    <source>
        <dbReference type="ARBA" id="ARBA00022840"/>
    </source>
</evidence>
<sequence length="299" mass="34053">MLTIKDLKVTYGEQIALSIEEPIVIEDGDRIGIIGSNGAGKSTLVKSILGVTKYEGTILTNLRQEEISVHLQQNNYVNTMPVKYIIEMVLSVNIKKDKKLQDLISYFQFEGCLNKRYAHLSGGEKQRLTIILVLRKDTPLVFLDEVTSGLDFETRQKLMQGLNKWYEGKKTTLCIVSHYYEELEQLANKLLILEKGRVMAYGTREELFHKYCGKTLYILENNEKNQEYKKQYKSVLAPEHLIALTCDTEEEERNLTNLLIHANVDFKRSNSDIEILSINAKAKEFAGAEGGVLIENVIA</sequence>
<feature type="domain" description="ABC transporter" evidence="3">
    <location>
        <begin position="2"/>
        <end position="220"/>
    </location>
</feature>
<dbReference type="Pfam" id="PF00005">
    <property type="entry name" value="ABC_tran"/>
    <property type="match status" value="1"/>
</dbReference>
<reference evidence="5" key="1">
    <citation type="submission" date="2007-11" db="EMBL/GenBank/DDBJ databases">
        <title>Complete genome sequence of Clostridium phytofermentans ISDg.</title>
        <authorList>
            <person name="Leschine S.B."/>
            <person name="Warnick T.A."/>
            <person name="Blanchard J.L."/>
            <person name="Schnell D.J."/>
            <person name="Petit E.L."/>
            <person name="LaTouf W.G."/>
            <person name="Copeland A."/>
            <person name="Lucas S."/>
            <person name="Lapidus A."/>
            <person name="Barry K."/>
            <person name="Glavina del Rio T."/>
            <person name="Dalin E."/>
            <person name="Tice H."/>
            <person name="Pitluck S."/>
            <person name="Kiss H."/>
            <person name="Brettin T."/>
            <person name="Bruce D."/>
            <person name="Detter J.C."/>
            <person name="Han C."/>
            <person name="Kuske C."/>
            <person name="Schmutz J."/>
            <person name="Larimer F."/>
            <person name="Land M."/>
            <person name="Hauser L."/>
            <person name="Kyrpides N."/>
            <person name="Kim E.A."/>
            <person name="Richardson P."/>
        </authorList>
    </citation>
    <scope>NUCLEOTIDE SEQUENCE [LARGE SCALE GENOMIC DNA]</scope>
    <source>
        <strain evidence="5">ATCC 700394 / DSM 18823 / ISDg</strain>
    </source>
</reference>
<proteinExistence type="predicted"/>
<dbReference type="AlphaFoldDB" id="A9KNR6"/>
<accession>A9KNR6</accession>
<dbReference type="SMART" id="SM00382">
    <property type="entry name" value="AAA"/>
    <property type="match status" value="1"/>
</dbReference>
<dbReference type="PROSITE" id="PS00211">
    <property type="entry name" value="ABC_TRANSPORTER_1"/>
    <property type="match status" value="1"/>
</dbReference>
<dbReference type="eggNOG" id="COG3839">
    <property type="taxonomic scope" value="Bacteria"/>
</dbReference>
<dbReference type="EMBL" id="CP000885">
    <property type="protein sequence ID" value="ABX41667.1"/>
    <property type="molecule type" value="Genomic_DNA"/>
</dbReference>
<dbReference type="InterPro" id="IPR003593">
    <property type="entry name" value="AAA+_ATPase"/>
</dbReference>
<dbReference type="PANTHER" id="PTHR43582">
    <property type="entry name" value="LINEARMYCIN RESISTANCE ATP-BINDING PROTEIN LNRL"/>
    <property type="match status" value="1"/>
</dbReference>